<dbReference type="RefSeq" id="WP_054760419.1">
    <property type="nucleotide sequence ID" value="NZ_AYYR01000067.1"/>
</dbReference>
<dbReference type="AlphaFoldDB" id="A0A0R2BAJ1"/>
<feature type="domain" description="Enoyl reductase (ER)" evidence="1">
    <location>
        <begin position="8"/>
        <end position="331"/>
    </location>
</feature>
<dbReference type="InterPro" id="IPR052585">
    <property type="entry name" value="Lipid_raft_assoc_Zn_ADH"/>
</dbReference>
<gene>
    <name evidence="2" type="ORF">FC82_GL002811</name>
</gene>
<protein>
    <submittedName>
        <fullName evidence="2">Alcohol dehydrogenase GroES domain protein</fullName>
    </submittedName>
</protein>
<name>A0A0R2BAJ1_SECCO</name>
<evidence type="ECO:0000313" key="3">
    <source>
        <dbReference type="Proteomes" id="UP000051845"/>
    </source>
</evidence>
<dbReference type="Proteomes" id="UP000051845">
    <property type="component" value="Unassembled WGS sequence"/>
</dbReference>
<dbReference type="SUPFAM" id="SSF51735">
    <property type="entry name" value="NAD(P)-binding Rossmann-fold domains"/>
    <property type="match status" value="1"/>
</dbReference>
<dbReference type="Pfam" id="PF13602">
    <property type="entry name" value="ADH_zinc_N_2"/>
    <property type="match status" value="1"/>
</dbReference>
<dbReference type="SMART" id="SM00829">
    <property type="entry name" value="PKS_ER"/>
    <property type="match status" value="1"/>
</dbReference>
<reference evidence="2 3" key="1">
    <citation type="journal article" date="2015" name="Genome Announc.">
        <title>Expanding the biotechnology potential of lactobacilli through comparative genomics of 213 strains and associated genera.</title>
        <authorList>
            <person name="Sun Z."/>
            <person name="Harris H.M."/>
            <person name="McCann A."/>
            <person name="Guo C."/>
            <person name="Argimon S."/>
            <person name="Zhang W."/>
            <person name="Yang X."/>
            <person name="Jeffery I.B."/>
            <person name="Cooney J.C."/>
            <person name="Kagawa T.F."/>
            <person name="Liu W."/>
            <person name="Song Y."/>
            <person name="Salvetti E."/>
            <person name="Wrobel A."/>
            <person name="Rasinkangas P."/>
            <person name="Parkhill J."/>
            <person name="Rea M.C."/>
            <person name="O'Sullivan O."/>
            <person name="Ritari J."/>
            <person name="Douillard F.P."/>
            <person name="Paul Ross R."/>
            <person name="Yang R."/>
            <person name="Briner A.E."/>
            <person name="Felis G.E."/>
            <person name="de Vos W.M."/>
            <person name="Barrangou R."/>
            <person name="Klaenhammer T.R."/>
            <person name="Caufield P.W."/>
            <person name="Cui Y."/>
            <person name="Zhang H."/>
            <person name="O'Toole P.W."/>
        </authorList>
    </citation>
    <scope>NUCLEOTIDE SEQUENCE [LARGE SCALE GENOMIC DNA]</scope>
    <source>
        <strain evidence="2 3">DSM 20515</strain>
    </source>
</reference>
<dbReference type="InterPro" id="IPR013154">
    <property type="entry name" value="ADH-like_N"/>
</dbReference>
<dbReference type="EMBL" id="AYYR01000067">
    <property type="protein sequence ID" value="KRM74868.1"/>
    <property type="molecule type" value="Genomic_DNA"/>
</dbReference>
<dbReference type="InterPro" id="IPR020843">
    <property type="entry name" value="ER"/>
</dbReference>
<dbReference type="PANTHER" id="PTHR43482:SF1">
    <property type="entry name" value="PROTEIN AST1-RELATED"/>
    <property type="match status" value="1"/>
</dbReference>
<dbReference type="Gene3D" id="3.40.50.720">
    <property type="entry name" value="NAD(P)-binding Rossmann-like Domain"/>
    <property type="match status" value="1"/>
</dbReference>
<proteinExistence type="predicted"/>
<evidence type="ECO:0000313" key="2">
    <source>
        <dbReference type="EMBL" id="KRM74868.1"/>
    </source>
</evidence>
<evidence type="ECO:0000259" key="1">
    <source>
        <dbReference type="SMART" id="SM00829"/>
    </source>
</evidence>
<accession>A0A0R2BAJ1</accession>
<dbReference type="InterPro" id="IPR036291">
    <property type="entry name" value="NAD(P)-bd_dom_sf"/>
</dbReference>
<dbReference type="PATRIC" id="fig|1423733.4.peg.2936"/>
<comment type="caution">
    <text evidence="2">The sequence shown here is derived from an EMBL/GenBank/DDBJ whole genome shotgun (WGS) entry which is preliminary data.</text>
</comment>
<dbReference type="GO" id="GO:0016491">
    <property type="term" value="F:oxidoreductase activity"/>
    <property type="evidence" value="ECO:0007669"/>
    <property type="project" value="InterPro"/>
</dbReference>
<dbReference type="SUPFAM" id="SSF50129">
    <property type="entry name" value="GroES-like"/>
    <property type="match status" value="1"/>
</dbReference>
<dbReference type="Gene3D" id="3.90.180.10">
    <property type="entry name" value="Medium-chain alcohol dehydrogenases, catalytic domain"/>
    <property type="match status" value="1"/>
</dbReference>
<dbReference type="InterPro" id="IPR011032">
    <property type="entry name" value="GroES-like_sf"/>
</dbReference>
<dbReference type="CDD" id="cd05289">
    <property type="entry name" value="MDR_like_2"/>
    <property type="match status" value="1"/>
</dbReference>
<dbReference type="Pfam" id="PF08240">
    <property type="entry name" value="ADH_N"/>
    <property type="match status" value="1"/>
</dbReference>
<sequence>MKAAQITGYSKQLNVAVAETAKPQIQPNEVLVRVKEAAVNPLDLMNIDGSVKLIQNYAMPLTLGNELAGIIEAIGSKVTNFVVGDAIYTRLPVIKIGAFAEYVAVSSAAISQLPTNLNFKTAAASALTGLTAYQALHEELHAKAGETLFIPGGSGSFGQLAIPLAKAMGLTVIVSGNARAKAHALASGADQYLDYQTENYWETLSQVDYVIDTLGATELAHEFSIIKPGGQLLSLKAGPNKQFAVDYGLPKWKQLLFGLAGAKFDWQARQAGVTYGFMFVRASAEQLREVSSVIENNNIVPAVDSKTFTLDEINDALRYVKEGHPQGKVLLSF</sequence>
<organism evidence="2 3">
    <name type="scientific">Secundilactobacillus collinoides DSM 20515 = JCM 1123</name>
    <dbReference type="NCBI Taxonomy" id="1423733"/>
    <lineage>
        <taxon>Bacteria</taxon>
        <taxon>Bacillati</taxon>
        <taxon>Bacillota</taxon>
        <taxon>Bacilli</taxon>
        <taxon>Lactobacillales</taxon>
        <taxon>Lactobacillaceae</taxon>
        <taxon>Secundilactobacillus</taxon>
    </lineage>
</organism>
<dbReference type="PANTHER" id="PTHR43482">
    <property type="entry name" value="PROTEIN AST1-RELATED"/>
    <property type="match status" value="1"/>
</dbReference>
<dbReference type="STRING" id="33960.TY91_10185"/>